<keyword evidence="1" id="KW-0472">Membrane</keyword>
<organism evidence="2 3">
    <name type="scientific">Paracidovorax citrulli</name>
    <name type="common">Acidovorax citrulli</name>
    <dbReference type="NCBI Taxonomy" id="80869"/>
    <lineage>
        <taxon>Bacteria</taxon>
        <taxon>Pseudomonadati</taxon>
        <taxon>Pseudomonadota</taxon>
        <taxon>Betaproteobacteria</taxon>
        <taxon>Burkholderiales</taxon>
        <taxon>Comamonadaceae</taxon>
        <taxon>Paracidovorax</taxon>
    </lineage>
</organism>
<feature type="transmembrane region" description="Helical" evidence="1">
    <location>
        <begin position="157"/>
        <end position="178"/>
    </location>
</feature>
<keyword evidence="3" id="KW-1185">Reference proteome</keyword>
<dbReference type="RefSeq" id="WP_133246182.1">
    <property type="nucleotide sequence ID" value="NZ_CP023687.1"/>
</dbReference>
<keyword evidence="1" id="KW-0812">Transmembrane</keyword>
<sequence>MFLGVFAFFIRNDLNSISIEIFASLFFLAAMLLCVFLHRRFLLQINLAEAVFKAWSLDFIFRTLFIFFLVSLIYFGVIFLFLKPIDNFEYTRKSAAWLYLALPSAWVLFGQYSVLFRLMKDEAGIYDFYKKLSIQRRKPENLDLRETYSHLREHSNAVFIVAVEVSLFSLLIFLFDLSSVRLKAPATGGHVYQILLYILVVWILPSIFMWSTANRLEKALADGKFSESLIIKKP</sequence>
<feature type="transmembrane region" description="Helical" evidence="1">
    <location>
        <begin position="17"/>
        <end position="38"/>
    </location>
</feature>
<accession>A0ABY9AVS1</accession>
<reference evidence="2 3" key="1">
    <citation type="submission" date="2023-06" db="EMBL/GenBank/DDBJ databases">
        <authorList>
            <person name="Ham H."/>
            <person name="Park D.S."/>
        </authorList>
    </citation>
    <scope>NUCLEOTIDE SEQUENCE [LARGE SCALE GENOMIC DNA]</scope>
    <source>
        <strain evidence="2 3">KACC 17005</strain>
    </source>
</reference>
<keyword evidence="1" id="KW-1133">Transmembrane helix</keyword>
<dbReference type="Proteomes" id="UP001242732">
    <property type="component" value="Chromosome"/>
</dbReference>
<evidence type="ECO:0000313" key="3">
    <source>
        <dbReference type="Proteomes" id="UP001242732"/>
    </source>
</evidence>
<protein>
    <submittedName>
        <fullName evidence="2">Uncharacterized protein</fullName>
    </submittedName>
</protein>
<feature type="transmembrane region" description="Helical" evidence="1">
    <location>
        <begin position="190"/>
        <end position="210"/>
    </location>
</feature>
<feature type="transmembrane region" description="Helical" evidence="1">
    <location>
        <begin position="59"/>
        <end position="82"/>
    </location>
</feature>
<feature type="transmembrane region" description="Helical" evidence="1">
    <location>
        <begin position="94"/>
        <end position="115"/>
    </location>
</feature>
<gene>
    <name evidence="2" type="ORF">QRO08_10600</name>
</gene>
<dbReference type="GeneID" id="79792094"/>
<name>A0ABY9AVS1_PARCI</name>
<proteinExistence type="predicted"/>
<evidence type="ECO:0000313" key="2">
    <source>
        <dbReference type="EMBL" id="WIY50981.1"/>
    </source>
</evidence>
<evidence type="ECO:0000256" key="1">
    <source>
        <dbReference type="SAM" id="Phobius"/>
    </source>
</evidence>
<dbReference type="EMBL" id="CP127363">
    <property type="protein sequence ID" value="WIY50981.1"/>
    <property type="molecule type" value="Genomic_DNA"/>
</dbReference>